<feature type="signal peptide" evidence="1">
    <location>
        <begin position="1"/>
        <end position="18"/>
    </location>
</feature>
<protein>
    <recommendedName>
        <fullName evidence="2">DUF4440 domain-containing protein</fullName>
    </recommendedName>
</protein>
<evidence type="ECO:0000313" key="4">
    <source>
        <dbReference type="Proteomes" id="UP000006755"/>
    </source>
</evidence>
<dbReference type="InterPro" id="IPR032710">
    <property type="entry name" value="NTF2-like_dom_sf"/>
</dbReference>
<sequence>MKKLLFIGFLLCSTALWAQGNDQSQIRALLAGQSAAWSRGDLDGFMAGYWHSPKLRFASGGDITYGWQATLDRYRARYQDPKAMGELRFDIKELHLMGDKALVFGHWRLKREKDQPQGLFTLLLAKLDGSWVITADHTSSAD</sequence>
<dbReference type="AlphaFoldDB" id="K2IH95"/>
<evidence type="ECO:0000256" key="1">
    <source>
        <dbReference type="SAM" id="SignalP"/>
    </source>
</evidence>
<gene>
    <name evidence="3" type="ORF">B3C1_15282</name>
</gene>
<comment type="caution">
    <text evidence="3">The sequence shown here is derived from an EMBL/GenBank/DDBJ whole genome shotgun (WGS) entry which is preliminary data.</text>
</comment>
<dbReference type="Gene3D" id="3.10.450.50">
    <property type="match status" value="1"/>
</dbReference>
<dbReference type="Pfam" id="PF14534">
    <property type="entry name" value="DUF4440"/>
    <property type="match status" value="1"/>
</dbReference>
<name>K2IH95_9GAMM</name>
<dbReference type="Proteomes" id="UP000006755">
    <property type="component" value="Unassembled WGS sequence"/>
</dbReference>
<keyword evidence="4" id="KW-1185">Reference proteome</keyword>
<evidence type="ECO:0000259" key="2">
    <source>
        <dbReference type="Pfam" id="PF14534"/>
    </source>
</evidence>
<dbReference type="SUPFAM" id="SSF54427">
    <property type="entry name" value="NTF2-like"/>
    <property type="match status" value="1"/>
</dbReference>
<feature type="chain" id="PRO_5003860999" description="DUF4440 domain-containing protein" evidence="1">
    <location>
        <begin position="19"/>
        <end position="142"/>
    </location>
</feature>
<feature type="domain" description="DUF4440" evidence="2">
    <location>
        <begin position="26"/>
        <end position="133"/>
    </location>
</feature>
<organism evidence="3 4">
    <name type="scientific">Gallaecimonas xiamenensis 3-C-1</name>
    <dbReference type="NCBI Taxonomy" id="745411"/>
    <lineage>
        <taxon>Bacteria</taxon>
        <taxon>Pseudomonadati</taxon>
        <taxon>Pseudomonadota</taxon>
        <taxon>Gammaproteobacteria</taxon>
        <taxon>Enterobacterales</taxon>
        <taxon>Gallaecimonadaceae</taxon>
        <taxon>Gallaecimonas</taxon>
    </lineage>
</organism>
<keyword evidence="1" id="KW-0732">Signal</keyword>
<dbReference type="STRING" id="745411.B3C1_15282"/>
<proteinExistence type="predicted"/>
<dbReference type="RefSeq" id="WP_008485931.1">
    <property type="nucleotide sequence ID" value="NZ_AMRI01000024.1"/>
</dbReference>
<accession>K2IH95</accession>
<evidence type="ECO:0000313" key="3">
    <source>
        <dbReference type="EMBL" id="EKE69486.1"/>
    </source>
</evidence>
<dbReference type="EMBL" id="AMRI01000024">
    <property type="protein sequence ID" value="EKE69486.1"/>
    <property type="molecule type" value="Genomic_DNA"/>
</dbReference>
<dbReference type="OrthoDB" id="120856at2"/>
<reference evidence="3 4" key="1">
    <citation type="journal article" date="2012" name="J. Bacteriol.">
        <title>Genome Sequence of Gallaecimonas xiamenensis Type Strain 3-C-1.</title>
        <authorList>
            <person name="Lai Q."/>
            <person name="Wang L."/>
            <person name="Wang W."/>
            <person name="Shao Z."/>
        </authorList>
    </citation>
    <scope>NUCLEOTIDE SEQUENCE [LARGE SCALE GENOMIC DNA]</scope>
    <source>
        <strain evidence="3 4">3-C-1</strain>
    </source>
</reference>
<dbReference type="InterPro" id="IPR027843">
    <property type="entry name" value="DUF4440"/>
</dbReference>
<dbReference type="eggNOG" id="COG4319">
    <property type="taxonomic scope" value="Bacteria"/>
</dbReference>